<dbReference type="GO" id="GO:0005542">
    <property type="term" value="F:folic acid binding"/>
    <property type="evidence" value="ECO:0007669"/>
    <property type="project" value="InterPro"/>
</dbReference>
<dbReference type="AlphaFoldDB" id="A0A0M0JSV6"/>
<dbReference type="PANTHER" id="PTHR12234">
    <property type="entry name" value="FORMIMINOTRANSFERASE-CYCLODEAMINASE"/>
    <property type="match status" value="1"/>
</dbReference>
<reference evidence="3" key="1">
    <citation type="journal article" date="2015" name="PLoS Genet.">
        <title>Genome Sequence and Transcriptome Analyses of Chrysochromulina tobin: Metabolic Tools for Enhanced Algal Fitness in the Prominent Order Prymnesiales (Haptophyceae).</title>
        <authorList>
            <person name="Hovde B.T."/>
            <person name="Deodato C.R."/>
            <person name="Hunsperger H.M."/>
            <person name="Ryken S.A."/>
            <person name="Yost W."/>
            <person name="Jha R.K."/>
            <person name="Patterson J."/>
            <person name="Monnat R.J. Jr."/>
            <person name="Barlow S.B."/>
            <person name="Starkenburg S.R."/>
            <person name="Cattolico R.A."/>
        </authorList>
    </citation>
    <scope>NUCLEOTIDE SEQUENCE</scope>
    <source>
        <strain evidence="3">CCMP291</strain>
    </source>
</reference>
<dbReference type="SUPFAM" id="SSF55116">
    <property type="entry name" value="Formiminotransferase domain of formiminotransferase-cyclodeaminase"/>
    <property type="match status" value="1"/>
</dbReference>
<dbReference type="SMART" id="SM01222">
    <property type="entry name" value="FTCD_N"/>
    <property type="match status" value="1"/>
</dbReference>
<comment type="caution">
    <text evidence="2">The sequence shown here is derived from an EMBL/GenBank/DDBJ whole genome shotgun (WGS) entry which is preliminary data.</text>
</comment>
<dbReference type="GO" id="GO:0016740">
    <property type="term" value="F:transferase activity"/>
    <property type="evidence" value="ECO:0007669"/>
    <property type="project" value="InterPro"/>
</dbReference>
<accession>A0A0M0JSV6</accession>
<evidence type="ECO:0000313" key="3">
    <source>
        <dbReference type="Proteomes" id="UP000037460"/>
    </source>
</evidence>
<dbReference type="Gene3D" id="3.30.990.10">
    <property type="entry name" value="Formiminotransferase, N-terminal subdomain"/>
    <property type="match status" value="1"/>
</dbReference>
<feature type="domain" description="Formiminotransferase N-terminal subdomain" evidence="1">
    <location>
        <begin position="1"/>
        <end position="180"/>
    </location>
</feature>
<dbReference type="Proteomes" id="UP000037460">
    <property type="component" value="Unassembled WGS sequence"/>
</dbReference>
<protein>
    <recommendedName>
        <fullName evidence="1">Formiminotransferase N-terminal subdomain domain-containing protein</fullName>
    </recommendedName>
</protein>
<name>A0A0M0JSV6_9EUKA</name>
<evidence type="ECO:0000259" key="1">
    <source>
        <dbReference type="SMART" id="SM01222"/>
    </source>
</evidence>
<dbReference type="OrthoDB" id="48036at2759"/>
<dbReference type="InterPro" id="IPR022384">
    <property type="entry name" value="FormiminoTrfase_cat_dom_sf"/>
</dbReference>
<dbReference type="InterPro" id="IPR051623">
    <property type="entry name" value="FTCD"/>
</dbReference>
<gene>
    <name evidence="2" type="ORF">Ctob_001148</name>
</gene>
<dbReference type="EMBL" id="JWZX01002380">
    <property type="protein sequence ID" value="KOO29674.1"/>
    <property type="molecule type" value="Genomic_DNA"/>
</dbReference>
<keyword evidence="3" id="KW-1185">Reference proteome</keyword>
<organism evidence="2 3">
    <name type="scientific">Chrysochromulina tobinii</name>
    <dbReference type="NCBI Taxonomy" id="1460289"/>
    <lineage>
        <taxon>Eukaryota</taxon>
        <taxon>Haptista</taxon>
        <taxon>Haptophyta</taxon>
        <taxon>Prymnesiophyceae</taxon>
        <taxon>Prymnesiales</taxon>
        <taxon>Chrysochromulinaceae</taxon>
        <taxon>Chrysochromulina</taxon>
    </lineage>
</organism>
<dbReference type="InterPro" id="IPR037064">
    <property type="entry name" value="Formiminotransferase_N_sf"/>
</dbReference>
<dbReference type="Pfam" id="PF07837">
    <property type="entry name" value="FTCD_N"/>
    <property type="match status" value="1"/>
</dbReference>
<dbReference type="PANTHER" id="PTHR12234:SF1">
    <property type="entry name" value="FORMIMINOTRANSFERASE N-TERMINAL SUBDOMAIN-CONTAINING PROTEIN"/>
    <property type="match status" value="1"/>
</dbReference>
<sequence>MLVSCAIYISSGVASIASRVAASALAAHPRVAVVDTFTDVAYARSSVKLVGETGPLVAAARAAAAEALSLIDLSQEPHPAPHPRQGAVDMVSFMPLSEASADALADELAACDVAAWQLGGALGELGCPVLMYGPRAARSLLETRRGTSFFASVRAGSPREASTSLVLDFGGGGIVPGADGAAAAAMAAPSGTSAAGPPLPLRAGVAIVGVQPYVTNFNIQVEEATLDECRGAAGALRREIGVQVMALPHEASGTVEIGCNLQASQQHGSPAREAVLALVASSLPARARVRKSYVIGLTPDEARGEGVRWLAAAA</sequence>
<evidence type="ECO:0000313" key="2">
    <source>
        <dbReference type="EMBL" id="KOO29674.1"/>
    </source>
</evidence>
<proteinExistence type="predicted"/>
<dbReference type="InterPro" id="IPR012886">
    <property type="entry name" value="Formiminotransferase_N"/>
</dbReference>